<dbReference type="PANTHER" id="PTHR10869">
    <property type="entry name" value="PROLYL 4-HYDROXYLASE ALPHA SUBUNIT"/>
    <property type="match status" value="1"/>
</dbReference>
<keyword evidence="5" id="KW-0560">Oxidoreductase</keyword>
<dbReference type="GO" id="GO:0005506">
    <property type="term" value="F:iron ion binding"/>
    <property type="evidence" value="ECO:0007669"/>
    <property type="project" value="InterPro"/>
</dbReference>
<evidence type="ECO:0000256" key="1">
    <source>
        <dbReference type="ARBA" id="ARBA00001961"/>
    </source>
</evidence>
<evidence type="ECO:0000256" key="9">
    <source>
        <dbReference type="SAM" id="SignalP"/>
    </source>
</evidence>
<dbReference type="InterPro" id="IPR044862">
    <property type="entry name" value="Pro_4_hyd_alph_FE2OG_OXY"/>
</dbReference>
<evidence type="ECO:0000256" key="5">
    <source>
        <dbReference type="ARBA" id="ARBA00023002"/>
    </source>
</evidence>
<dbReference type="FunCoup" id="A0A2V0NUE8">
    <property type="interactions" value="323"/>
</dbReference>
<keyword evidence="12" id="KW-1185">Reference proteome</keyword>
<gene>
    <name evidence="11" type="ORF">Rsub_01907</name>
</gene>
<reference evidence="11 12" key="1">
    <citation type="journal article" date="2018" name="Sci. Rep.">
        <title>Raphidocelis subcapitata (=Pseudokirchneriella subcapitata) provides an insight into genome evolution and environmental adaptations in the Sphaeropleales.</title>
        <authorList>
            <person name="Suzuki S."/>
            <person name="Yamaguchi H."/>
            <person name="Nakajima N."/>
            <person name="Kawachi M."/>
        </authorList>
    </citation>
    <scope>NUCLEOTIDE SEQUENCE [LARGE SCALE GENOMIC DNA]</scope>
    <source>
        <strain evidence="11 12">NIES-35</strain>
    </source>
</reference>
<name>A0A2V0NUE8_9CHLO</name>
<dbReference type="InterPro" id="IPR006620">
    <property type="entry name" value="Pro_4_hyd_alph"/>
</dbReference>
<dbReference type="InterPro" id="IPR045054">
    <property type="entry name" value="P4HA-like"/>
</dbReference>
<evidence type="ECO:0000256" key="3">
    <source>
        <dbReference type="ARBA" id="ARBA00022723"/>
    </source>
</evidence>
<comment type="catalytic activity">
    <reaction evidence="7">
        <text>L-prolyl-[collagen] + 2-oxoglutarate + O2 = trans-4-hydroxy-L-prolyl-[collagen] + succinate + CO2</text>
        <dbReference type="Rhea" id="RHEA:18945"/>
        <dbReference type="Rhea" id="RHEA-COMP:11676"/>
        <dbReference type="Rhea" id="RHEA-COMP:11680"/>
        <dbReference type="ChEBI" id="CHEBI:15379"/>
        <dbReference type="ChEBI" id="CHEBI:16526"/>
        <dbReference type="ChEBI" id="CHEBI:16810"/>
        <dbReference type="ChEBI" id="CHEBI:30031"/>
        <dbReference type="ChEBI" id="CHEBI:50342"/>
        <dbReference type="ChEBI" id="CHEBI:61965"/>
        <dbReference type="EC" id="1.14.11.2"/>
    </reaction>
</comment>
<evidence type="ECO:0000256" key="7">
    <source>
        <dbReference type="ARBA" id="ARBA00049169"/>
    </source>
</evidence>
<dbReference type="InterPro" id="IPR005123">
    <property type="entry name" value="Oxoglu/Fe-dep_dioxygenase_dom"/>
</dbReference>
<feature type="region of interest" description="Disordered" evidence="8">
    <location>
        <begin position="35"/>
        <end position="82"/>
    </location>
</feature>
<evidence type="ECO:0000259" key="10">
    <source>
        <dbReference type="PROSITE" id="PS51471"/>
    </source>
</evidence>
<feature type="chain" id="PRO_5015987918" evidence="9">
    <location>
        <begin position="31"/>
        <end position="333"/>
    </location>
</feature>
<sequence>MGLYAARPSPQPRLSLHAVVLVALASFLFGHYSKAPPQQPPAPHAPAAAPQKQQHLPPPLQGEPRAPAPLGAPAGGAPAEPQEAVSLAHELLERLRPPVSPAASGDTAYTVQPFQILSWYPRIVLYPNFVDAARCEHVIALARSKLVASGLAWRPDETPDPQQQTRTSDGAFLAAEEDKGGVLAWLERKIAAVTMLPTHYGEAFNVLRYRLNARYESHMDSFDPTVFGQQQSQRIATVLVYLSDVEEGGETVFLREGKDKAGLEVTDYKACGPEHFKYRPRRGDALLFYSLDPALNIDPRSLHGGCPVLRGEKWCLTKWIHEKPFRPEDAARH</sequence>
<dbReference type="AlphaFoldDB" id="A0A2V0NUE8"/>
<evidence type="ECO:0000313" key="11">
    <source>
        <dbReference type="EMBL" id="GBF89190.1"/>
    </source>
</evidence>
<dbReference type="InParanoid" id="A0A2V0NUE8"/>
<feature type="domain" description="Fe2OG dioxygenase" evidence="10">
    <location>
        <begin position="199"/>
        <end position="322"/>
    </location>
</feature>
<proteinExistence type="predicted"/>
<protein>
    <submittedName>
        <fullName evidence="11">Prolyl 4-hydroxylase</fullName>
    </submittedName>
</protein>
<dbReference type="GO" id="GO:0031418">
    <property type="term" value="F:L-ascorbic acid binding"/>
    <property type="evidence" value="ECO:0007669"/>
    <property type="project" value="InterPro"/>
</dbReference>
<keyword evidence="4" id="KW-0223">Dioxygenase</keyword>
<evidence type="ECO:0000256" key="2">
    <source>
        <dbReference type="ARBA" id="ARBA00004648"/>
    </source>
</evidence>
<comment type="subcellular location">
    <subcellularLocation>
        <location evidence="2">Endoplasmic reticulum membrane</location>
        <topology evidence="2">Single-pass type II membrane protein</topology>
    </subcellularLocation>
</comment>
<accession>A0A2V0NUE8</accession>
<keyword evidence="3" id="KW-0479">Metal-binding</keyword>
<dbReference type="SMART" id="SM00702">
    <property type="entry name" value="P4Hc"/>
    <property type="match status" value="1"/>
</dbReference>
<feature type="compositionally biased region" description="Low complexity" evidence="8">
    <location>
        <begin position="45"/>
        <end position="55"/>
    </location>
</feature>
<keyword evidence="6" id="KW-0408">Iron</keyword>
<dbReference type="Gene3D" id="2.60.120.620">
    <property type="entry name" value="q2cbj1_9rhob like domain"/>
    <property type="match status" value="1"/>
</dbReference>
<evidence type="ECO:0000313" key="12">
    <source>
        <dbReference type="Proteomes" id="UP000247498"/>
    </source>
</evidence>
<feature type="signal peptide" evidence="9">
    <location>
        <begin position="1"/>
        <end position="30"/>
    </location>
</feature>
<dbReference type="Pfam" id="PF13640">
    <property type="entry name" value="2OG-FeII_Oxy_3"/>
    <property type="match status" value="1"/>
</dbReference>
<comment type="cofactor">
    <cofactor evidence="1">
        <name>L-ascorbate</name>
        <dbReference type="ChEBI" id="CHEBI:38290"/>
    </cofactor>
</comment>
<organism evidence="11 12">
    <name type="scientific">Raphidocelis subcapitata</name>
    <dbReference type="NCBI Taxonomy" id="307507"/>
    <lineage>
        <taxon>Eukaryota</taxon>
        <taxon>Viridiplantae</taxon>
        <taxon>Chlorophyta</taxon>
        <taxon>core chlorophytes</taxon>
        <taxon>Chlorophyceae</taxon>
        <taxon>CS clade</taxon>
        <taxon>Sphaeropleales</taxon>
        <taxon>Selenastraceae</taxon>
        <taxon>Raphidocelis</taxon>
    </lineage>
</organism>
<dbReference type="OrthoDB" id="420380at2759"/>
<dbReference type="PROSITE" id="PS51471">
    <property type="entry name" value="FE2OG_OXY"/>
    <property type="match status" value="1"/>
</dbReference>
<evidence type="ECO:0000256" key="4">
    <source>
        <dbReference type="ARBA" id="ARBA00022964"/>
    </source>
</evidence>
<dbReference type="GO" id="GO:0005789">
    <property type="term" value="C:endoplasmic reticulum membrane"/>
    <property type="evidence" value="ECO:0007669"/>
    <property type="project" value="UniProtKB-SubCell"/>
</dbReference>
<dbReference type="GO" id="GO:0004656">
    <property type="term" value="F:procollagen-proline 4-dioxygenase activity"/>
    <property type="evidence" value="ECO:0007669"/>
    <property type="project" value="UniProtKB-EC"/>
</dbReference>
<keyword evidence="9" id="KW-0732">Signal</keyword>
<dbReference type="Proteomes" id="UP000247498">
    <property type="component" value="Unassembled WGS sequence"/>
</dbReference>
<comment type="caution">
    <text evidence="11">The sequence shown here is derived from an EMBL/GenBank/DDBJ whole genome shotgun (WGS) entry which is preliminary data.</text>
</comment>
<dbReference type="EMBL" id="BDRX01000008">
    <property type="protein sequence ID" value="GBF89190.1"/>
    <property type="molecule type" value="Genomic_DNA"/>
</dbReference>
<dbReference type="STRING" id="307507.A0A2V0NUE8"/>
<evidence type="ECO:0000256" key="6">
    <source>
        <dbReference type="ARBA" id="ARBA00023004"/>
    </source>
</evidence>
<feature type="compositionally biased region" description="Low complexity" evidence="8">
    <location>
        <begin position="62"/>
        <end position="82"/>
    </location>
</feature>
<dbReference type="PANTHER" id="PTHR10869:SF246">
    <property type="entry name" value="TRANSMEMBRANE PROLYL 4-HYDROXYLASE"/>
    <property type="match status" value="1"/>
</dbReference>
<evidence type="ECO:0000256" key="8">
    <source>
        <dbReference type="SAM" id="MobiDB-lite"/>
    </source>
</evidence>